<feature type="transmembrane region" description="Helical" evidence="1">
    <location>
        <begin position="114"/>
        <end position="133"/>
    </location>
</feature>
<evidence type="ECO:0000256" key="1">
    <source>
        <dbReference type="SAM" id="Phobius"/>
    </source>
</evidence>
<keyword evidence="1" id="KW-0472">Membrane</keyword>
<evidence type="ECO:0000313" key="3">
    <source>
        <dbReference type="Proteomes" id="UP001254848"/>
    </source>
</evidence>
<sequence length="481" mass="54742">MFTVYLFFFSLWPMLHGVKHAIEVLSILVMLVSLVLINKDTFLRNREVWWWLFCCFSVAAIATTAEMLYKNYIHSSWFKLFGESYYGEISEYGLLLLILLVLKRKFDRQFIKRRVSFFLAVVIMLLVATHPWVSNINFAKIFDKTKFDAYEAVFVGESGDFVRYYGQNVYFHRSDNYHKIAVVPNPVAITVSADGTKVVMGHGYGNYNNQDEKQAYFKDDILFDMFNIVTGDLLPFKRDTPSFERFPAVHDAVFSREDKYLATLVGMASGPSTTIEIWDVSRGVLFRAFKITDQIKKENPNSPVVVDTLAFSPDGECLFLGGSGGIYAVDIYSGEISSIIRLDSTESVRKILFSPGGEVLYTIISKKGGESSIEIWDANNRQRITSLYGVMEKPDINGMSYARQAKRLAATGIGGDRIWDVANPASPELIYERKFQPPDDIYTKFGISTRSSISVSPDGKQVLTTRYYRDENTVVRWTVPE</sequence>
<dbReference type="EMBL" id="JAUOZS010000001">
    <property type="protein sequence ID" value="MDT8902391.1"/>
    <property type="molecule type" value="Genomic_DNA"/>
</dbReference>
<dbReference type="InterPro" id="IPR011044">
    <property type="entry name" value="Quino_amine_DH_bsu"/>
</dbReference>
<dbReference type="Gene3D" id="2.130.10.10">
    <property type="entry name" value="YVTN repeat-like/Quinoprotein amine dehydrogenase"/>
    <property type="match status" value="1"/>
</dbReference>
<evidence type="ECO:0000313" key="2">
    <source>
        <dbReference type="EMBL" id="MDT8902391.1"/>
    </source>
</evidence>
<dbReference type="InterPro" id="IPR015943">
    <property type="entry name" value="WD40/YVTN_repeat-like_dom_sf"/>
</dbReference>
<keyword evidence="1" id="KW-0812">Transmembrane</keyword>
<feature type="transmembrane region" description="Helical" evidence="1">
    <location>
        <begin position="49"/>
        <end position="69"/>
    </location>
</feature>
<dbReference type="Proteomes" id="UP001254848">
    <property type="component" value="Unassembled WGS sequence"/>
</dbReference>
<organism evidence="2 3">
    <name type="scientific">Anaeroselena agilis</name>
    <dbReference type="NCBI Taxonomy" id="3063788"/>
    <lineage>
        <taxon>Bacteria</taxon>
        <taxon>Bacillati</taxon>
        <taxon>Bacillota</taxon>
        <taxon>Negativicutes</taxon>
        <taxon>Acetonemataceae</taxon>
        <taxon>Anaeroselena</taxon>
    </lineage>
</organism>
<comment type="caution">
    <text evidence="2">The sequence shown here is derived from an EMBL/GenBank/DDBJ whole genome shotgun (WGS) entry which is preliminary data.</text>
</comment>
<reference evidence="2 3" key="1">
    <citation type="submission" date="2023-07" db="EMBL/GenBank/DDBJ databases">
        <title>The novel representative of Negativicutes class, Anaeroselena agilis gen. nov. sp. nov.</title>
        <authorList>
            <person name="Prokofeva M.I."/>
            <person name="Elcheninov A.G."/>
            <person name="Klyukina A."/>
            <person name="Kublanov I.V."/>
            <person name="Frolov E.N."/>
            <person name="Podosokorskaya O.A."/>
        </authorList>
    </citation>
    <scope>NUCLEOTIDE SEQUENCE [LARGE SCALE GENOMIC DNA]</scope>
    <source>
        <strain evidence="2 3">4137-cl</strain>
    </source>
</reference>
<evidence type="ECO:0008006" key="4">
    <source>
        <dbReference type="Google" id="ProtNLM"/>
    </source>
</evidence>
<keyword evidence="3" id="KW-1185">Reference proteome</keyword>
<dbReference type="RefSeq" id="WP_413780873.1">
    <property type="nucleotide sequence ID" value="NZ_JAUOZS010000001.1"/>
</dbReference>
<keyword evidence="1" id="KW-1133">Transmembrane helix</keyword>
<gene>
    <name evidence="2" type="ORF">Q4T40_14170</name>
</gene>
<feature type="transmembrane region" description="Helical" evidence="1">
    <location>
        <begin position="84"/>
        <end position="102"/>
    </location>
</feature>
<dbReference type="SUPFAM" id="SSF50969">
    <property type="entry name" value="YVTN repeat-like/Quinoprotein amine dehydrogenase"/>
    <property type="match status" value="1"/>
</dbReference>
<proteinExistence type="predicted"/>
<feature type="transmembrane region" description="Helical" evidence="1">
    <location>
        <begin position="20"/>
        <end position="37"/>
    </location>
</feature>
<accession>A0ABU3P2S9</accession>
<name>A0ABU3P2S9_9FIRM</name>
<protein>
    <recommendedName>
        <fullName evidence="4">WD40 repeat domain-containing protein</fullName>
    </recommendedName>
</protein>